<dbReference type="PANTHER" id="PTHR47082:SF1">
    <property type="entry name" value="KERATIN-LIKE PROTEIN KRT222"/>
    <property type="match status" value="1"/>
</dbReference>
<dbReference type="Gene3D" id="1.20.5.170">
    <property type="match status" value="1"/>
</dbReference>
<sequence>MRLEQEISAYRCLLEKEESRIYGTKYLQEQKSSTSKTGFSLPAENGYQLPDRKATQFYGTQNEIGRKQLLADTAVVKQPLQKHFETMPVEVQNGLIEYTNNSSVQKCTVVNQKHRTKQAIFNGNIAEEGAEASGRIQSEKVDEIIKEWEGSFFKDNPKLRKKSVSLRFDLHLAAADEACVETKPDELPDIEVRLIMKRSCSIPSMSP</sequence>
<dbReference type="AlphaFoldDB" id="A0AAD1SMD8"/>
<dbReference type="PANTHER" id="PTHR47082">
    <property type="entry name" value="KERATIN-LIKE PROTEIN KRT222"/>
    <property type="match status" value="1"/>
</dbReference>
<organism evidence="1 2">
    <name type="scientific">Pelobates cultripes</name>
    <name type="common">Western spadefoot toad</name>
    <dbReference type="NCBI Taxonomy" id="61616"/>
    <lineage>
        <taxon>Eukaryota</taxon>
        <taxon>Metazoa</taxon>
        <taxon>Chordata</taxon>
        <taxon>Craniata</taxon>
        <taxon>Vertebrata</taxon>
        <taxon>Euteleostomi</taxon>
        <taxon>Amphibia</taxon>
        <taxon>Batrachia</taxon>
        <taxon>Anura</taxon>
        <taxon>Pelobatoidea</taxon>
        <taxon>Pelobatidae</taxon>
        <taxon>Pelobates</taxon>
    </lineage>
</organism>
<accession>A0AAD1SMD8</accession>
<dbReference type="PROSITE" id="PS00226">
    <property type="entry name" value="IF_ROD_1"/>
    <property type="match status" value="1"/>
</dbReference>
<dbReference type="EMBL" id="OW240917">
    <property type="protein sequence ID" value="CAH2302524.1"/>
    <property type="molecule type" value="Genomic_DNA"/>
</dbReference>
<gene>
    <name evidence="1" type="ORF">PECUL_23A053392</name>
</gene>
<dbReference type="InterPro" id="IPR052857">
    <property type="entry name" value="IF_Keratin-like"/>
</dbReference>
<dbReference type="InterPro" id="IPR018039">
    <property type="entry name" value="IF_conserved"/>
</dbReference>
<reference evidence="1" key="1">
    <citation type="submission" date="2022-03" db="EMBL/GenBank/DDBJ databases">
        <authorList>
            <person name="Alioto T."/>
            <person name="Alioto T."/>
            <person name="Gomez Garrido J."/>
        </authorList>
    </citation>
    <scope>NUCLEOTIDE SEQUENCE</scope>
</reference>
<evidence type="ECO:0000313" key="2">
    <source>
        <dbReference type="Proteomes" id="UP001295444"/>
    </source>
</evidence>
<name>A0AAD1SMD8_PELCU</name>
<keyword evidence="2" id="KW-1185">Reference proteome</keyword>
<dbReference type="Proteomes" id="UP001295444">
    <property type="component" value="Chromosome 06"/>
</dbReference>
<evidence type="ECO:0008006" key="3">
    <source>
        <dbReference type="Google" id="ProtNLM"/>
    </source>
</evidence>
<protein>
    <recommendedName>
        <fullName evidence="3">IF rod domain-containing protein</fullName>
    </recommendedName>
</protein>
<proteinExistence type="predicted"/>
<evidence type="ECO:0000313" key="1">
    <source>
        <dbReference type="EMBL" id="CAH2302524.1"/>
    </source>
</evidence>